<accession>A0ACC2ZTX5</accession>
<comment type="caution">
    <text evidence="1">The sequence shown here is derived from an EMBL/GenBank/DDBJ whole genome shotgun (WGS) entry which is preliminary data.</text>
</comment>
<reference evidence="1" key="1">
    <citation type="submission" date="2022-10" db="EMBL/GenBank/DDBJ databases">
        <title>Culturing micro-colonial fungi from biological soil crusts in the Mojave desert and describing Neophaeococcomyces mojavensis, and introducing the new genera and species Taxawa tesnikishii.</title>
        <authorList>
            <person name="Kurbessoian T."/>
            <person name="Stajich J.E."/>
        </authorList>
    </citation>
    <scope>NUCLEOTIDE SEQUENCE</scope>
    <source>
        <strain evidence="1">JES_112</strain>
    </source>
</reference>
<evidence type="ECO:0000313" key="1">
    <source>
        <dbReference type="EMBL" id="KAJ9650984.1"/>
    </source>
</evidence>
<gene>
    <name evidence="1" type="ORF">H2198_009725</name>
</gene>
<evidence type="ECO:0000313" key="2">
    <source>
        <dbReference type="Proteomes" id="UP001172386"/>
    </source>
</evidence>
<proteinExistence type="predicted"/>
<dbReference type="EMBL" id="JAPDRQ010000291">
    <property type="protein sequence ID" value="KAJ9650984.1"/>
    <property type="molecule type" value="Genomic_DNA"/>
</dbReference>
<name>A0ACC2ZTX5_9EURO</name>
<sequence length="109" mass="11396">MKFTNALAAILLACHVSAAVISSYTPQIQSSEVEKRGCPKGCIWGCLGGGKACMGAPGIGGLPRRELTSDGDSEVVYSVDEKREVAPELQTEANTELEVVPEAEVKSTG</sequence>
<protein>
    <submittedName>
        <fullName evidence="1">Uncharacterized protein</fullName>
    </submittedName>
</protein>
<dbReference type="Proteomes" id="UP001172386">
    <property type="component" value="Unassembled WGS sequence"/>
</dbReference>
<organism evidence="1 2">
    <name type="scientific">Neophaeococcomyces mojaviensis</name>
    <dbReference type="NCBI Taxonomy" id="3383035"/>
    <lineage>
        <taxon>Eukaryota</taxon>
        <taxon>Fungi</taxon>
        <taxon>Dikarya</taxon>
        <taxon>Ascomycota</taxon>
        <taxon>Pezizomycotina</taxon>
        <taxon>Eurotiomycetes</taxon>
        <taxon>Chaetothyriomycetidae</taxon>
        <taxon>Chaetothyriales</taxon>
        <taxon>Chaetothyriales incertae sedis</taxon>
        <taxon>Neophaeococcomyces</taxon>
    </lineage>
</organism>
<keyword evidence="2" id="KW-1185">Reference proteome</keyword>